<evidence type="ECO:0000256" key="2">
    <source>
        <dbReference type="SAM" id="Phobius"/>
    </source>
</evidence>
<feature type="compositionally biased region" description="Basic and acidic residues" evidence="1">
    <location>
        <begin position="70"/>
        <end position="87"/>
    </location>
</feature>
<keyword evidence="2" id="KW-1133">Transmembrane helix</keyword>
<dbReference type="Proteomes" id="UP001054811">
    <property type="component" value="Chromosome"/>
</dbReference>
<keyword evidence="2" id="KW-0472">Membrane</keyword>
<sequence>MSTPDLAPRGAFGGVIAVWVAAVLIGLAVGLFTPLEVRAGWVAIGLAGCLVLSFAVQAVVRASPPVHHPGRAEHAGQPHHPRGDQRGVRAGRPRPGVDRDRVDGMDLVALELFFVGLLGLASLAILFVSVVVIKNLYRGQR</sequence>
<keyword evidence="2" id="KW-0812">Transmembrane</keyword>
<evidence type="ECO:0000256" key="1">
    <source>
        <dbReference type="SAM" id="MobiDB-lite"/>
    </source>
</evidence>
<dbReference type="RefSeq" id="WP_259613420.1">
    <property type="nucleotide sequence ID" value="NZ_CP091139.2"/>
</dbReference>
<keyword evidence="4" id="KW-1185">Reference proteome</keyword>
<name>A0ABY5NNT0_9MICO</name>
<reference evidence="3" key="1">
    <citation type="submission" date="2022-01" db="EMBL/GenBank/DDBJ databases">
        <title>Microbacterium eymi and Microbacterium rhizovicinus sp. nov., isolated from the rhizospheric soil of Elymus tsukushiensis, a plant native to the Dokdo Islands, Republic of Korea.</title>
        <authorList>
            <person name="Hwang Y.J."/>
        </authorList>
    </citation>
    <scope>NUCLEOTIDE SEQUENCE</scope>
    <source>
        <strain evidence="3">KUDC0405</strain>
    </source>
</reference>
<accession>A0ABY5NNT0</accession>
<proteinExistence type="predicted"/>
<feature type="region of interest" description="Disordered" evidence="1">
    <location>
        <begin position="66"/>
        <end position="97"/>
    </location>
</feature>
<feature type="transmembrane region" description="Helical" evidence="2">
    <location>
        <begin position="112"/>
        <end position="133"/>
    </location>
</feature>
<evidence type="ECO:0000313" key="3">
    <source>
        <dbReference type="EMBL" id="UUT36744.1"/>
    </source>
</evidence>
<evidence type="ECO:0000313" key="4">
    <source>
        <dbReference type="Proteomes" id="UP001054811"/>
    </source>
</evidence>
<dbReference type="EMBL" id="CP091139">
    <property type="protein sequence ID" value="UUT36744.1"/>
    <property type="molecule type" value="Genomic_DNA"/>
</dbReference>
<feature type="transmembrane region" description="Helical" evidence="2">
    <location>
        <begin position="39"/>
        <end position="60"/>
    </location>
</feature>
<gene>
    <name evidence="3" type="ORF">L2X98_32130</name>
</gene>
<organism evidence="3 4">
    <name type="scientific">Microbacterium elymi</name>
    <dbReference type="NCBI Taxonomy" id="2909587"/>
    <lineage>
        <taxon>Bacteria</taxon>
        <taxon>Bacillati</taxon>
        <taxon>Actinomycetota</taxon>
        <taxon>Actinomycetes</taxon>
        <taxon>Micrococcales</taxon>
        <taxon>Microbacteriaceae</taxon>
        <taxon>Microbacterium</taxon>
    </lineage>
</organism>
<feature type="transmembrane region" description="Helical" evidence="2">
    <location>
        <begin position="12"/>
        <end position="32"/>
    </location>
</feature>
<protein>
    <submittedName>
        <fullName evidence="3">Uncharacterized protein</fullName>
    </submittedName>
</protein>